<feature type="domain" description="RNase H type-1" evidence="2">
    <location>
        <begin position="257"/>
        <end position="324"/>
    </location>
</feature>
<dbReference type="InterPro" id="IPR002156">
    <property type="entry name" value="RNaseH_domain"/>
</dbReference>
<accession>A0AAW2IUU1</accession>
<sequence>MISLPLTLGTVSTRRTCLLKFLVVDTPSAYNAILGRPTLNTFQAIMSTYHMKIKFHTIGGVGEVQGDPLQSRKCYVEVVHKWKNRNKEVCKEYALENKEKMTDGWRKLQEPRGHPQGATYQRLVDKIFRPQIGRNVEVCVDDIGIEANPLKIKAILDMKAPTIVNEVQKLTGKIAALSHFISKAAEKLYLSSSRRTVHSHRENGSSIGNHSQMIAPLFPLAPYRGKDEHAFEANFRKVRYLQTTEMAGAPMEDAPKAEKASNNEAEYEALVIGMRMAHDVGARHLVAYSDSQLVVKQVEDTYEAKEENMIHYLQEIAELKTRLPRELISANGKQFQGQEYENGVKENFDLIEEPREKAFIRYRNTGTP</sequence>
<evidence type="ECO:0000256" key="1">
    <source>
        <dbReference type="SAM" id="Coils"/>
    </source>
</evidence>
<dbReference type="PANTHER" id="PTHR48475">
    <property type="entry name" value="RIBONUCLEASE H"/>
    <property type="match status" value="1"/>
</dbReference>
<dbReference type="InterPro" id="IPR036397">
    <property type="entry name" value="RNaseH_sf"/>
</dbReference>
<dbReference type="PANTHER" id="PTHR48475:SF2">
    <property type="entry name" value="RIBONUCLEASE H"/>
    <property type="match status" value="1"/>
</dbReference>
<keyword evidence="1" id="KW-0175">Coiled coil</keyword>
<reference evidence="3" key="1">
    <citation type="submission" date="2020-06" db="EMBL/GenBank/DDBJ databases">
        <authorList>
            <person name="Li T."/>
            <person name="Hu X."/>
            <person name="Zhang T."/>
            <person name="Song X."/>
            <person name="Zhang H."/>
            <person name="Dai N."/>
            <person name="Sheng W."/>
            <person name="Hou X."/>
            <person name="Wei L."/>
        </authorList>
    </citation>
    <scope>NUCLEOTIDE SEQUENCE</scope>
    <source>
        <strain evidence="3">KEN8</strain>
        <tissue evidence="3">Leaf</tissue>
    </source>
</reference>
<organism evidence="3">
    <name type="scientific">Sesamum calycinum</name>
    <dbReference type="NCBI Taxonomy" id="2727403"/>
    <lineage>
        <taxon>Eukaryota</taxon>
        <taxon>Viridiplantae</taxon>
        <taxon>Streptophyta</taxon>
        <taxon>Embryophyta</taxon>
        <taxon>Tracheophyta</taxon>
        <taxon>Spermatophyta</taxon>
        <taxon>Magnoliopsida</taxon>
        <taxon>eudicotyledons</taxon>
        <taxon>Gunneridae</taxon>
        <taxon>Pentapetalae</taxon>
        <taxon>asterids</taxon>
        <taxon>lamiids</taxon>
        <taxon>Lamiales</taxon>
        <taxon>Pedaliaceae</taxon>
        <taxon>Sesamum</taxon>
    </lineage>
</organism>
<gene>
    <name evidence="3" type="ORF">Scaly_2824000</name>
</gene>
<dbReference type="SUPFAM" id="SSF56672">
    <property type="entry name" value="DNA/RNA polymerases"/>
    <property type="match status" value="1"/>
</dbReference>
<reference evidence="3" key="2">
    <citation type="journal article" date="2024" name="Plant">
        <title>Genomic evolution and insights into agronomic trait innovations of Sesamum species.</title>
        <authorList>
            <person name="Miao H."/>
            <person name="Wang L."/>
            <person name="Qu L."/>
            <person name="Liu H."/>
            <person name="Sun Y."/>
            <person name="Le M."/>
            <person name="Wang Q."/>
            <person name="Wei S."/>
            <person name="Zheng Y."/>
            <person name="Lin W."/>
            <person name="Duan Y."/>
            <person name="Cao H."/>
            <person name="Xiong S."/>
            <person name="Wang X."/>
            <person name="Wei L."/>
            <person name="Li C."/>
            <person name="Ma Q."/>
            <person name="Ju M."/>
            <person name="Zhao R."/>
            <person name="Li G."/>
            <person name="Mu C."/>
            <person name="Tian Q."/>
            <person name="Mei H."/>
            <person name="Zhang T."/>
            <person name="Gao T."/>
            <person name="Zhang H."/>
        </authorList>
    </citation>
    <scope>NUCLEOTIDE SEQUENCE</scope>
    <source>
        <strain evidence="3">KEN8</strain>
    </source>
</reference>
<dbReference type="InterPro" id="IPR043502">
    <property type="entry name" value="DNA/RNA_pol_sf"/>
</dbReference>
<comment type="caution">
    <text evidence="3">The sequence shown here is derived from an EMBL/GenBank/DDBJ whole genome shotgun (WGS) entry which is preliminary data.</text>
</comment>
<name>A0AAW2IUU1_9LAMI</name>
<protein>
    <recommendedName>
        <fullName evidence="2">RNase H type-1 domain-containing protein</fullName>
    </recommendedName>
</protein>
<dbReference type="GO" id="GO:0003676">
    <property type="term" value="F:nucleic acid binding"/>
    <property type="evidence" value="ECO:0007669"/>
    <property type="project" value="InterPro"/>
</dbReference>
<dbReference type="AlphaFoldDB" id="A0AAW2IUU1"/>
<dbReference type="EMBL" id="JACGWM010001952">
    <property type="protein sequence ID" value="KAL0285278.1"/>
    <property type="molecule type" value="Genomic_DNA"/>
</dbReference>
<dbReference type="GO" id="GO:0004523">
    <property type="term" value="F:RNA-DNA hybrid ribonuclease activity"/>
    <property type="evidence" value="ECO:0007669"/>
    <property type="project" value="InterPro"/>
</dbReference>
<feature type="coiled-coil region" evidence="1">
    <location>
        <begin position="295"/>
        <end position="322"/>
    </location>
</feature>
<dbReference type="Pfam" id="PF13456">
    <property type="entry name" value="RVT_3"/>
    <property type="match status" value="1"/>
</dbReference>
<evidence type="ECO:0000259" key="2">
    <source>
        <dbReference type="Pfam" id="PF13456"/>
    </source>
</evidence>
<evidence type="ECO:0000313" key="3">
    <source>
        <dbReference type="EMBL" id="KAL0285278.1"/>
    </source>
</evidence>
<dbReference type="Gene3D" id="3.30.420.10">
    <property type="entry name" value="Ribonuclease H-like superfamily/Ribonuclease H"/>
    <property type="match status" value="1"/>
</dbReference>
<proteinExistence type="predicted"/>